<sequence>MWPLIGLCVVALFIVWITHWTYKWRNPSCNGKLPPGSMGLPLIGETLELFIPGKSFDVPPFIKKRMKRYGPLFRTSLAGRPIVVSSDPEFNHFVFQQEGKLVQLWYMDSFAKLIGQDDTATATGYVHKYLRNLVLSHFGLETLKEKLLPKVEQMVHQSLHNWSTKESVEVKHATADMVFDLTAKNLFGFEGEKSLVNMSQKFTNFLQGLMSFPLNIPGTTFHRCLKNQKEALKIMKDMLLERRDSPVKQQEDFLDHVIEDMKTEKFLTVDFVVYMMFGLLLASFETISSTLTLAIILLTDHPAVVQELREENEAILRAKENPDSGITWKEYKSMTFTHHVINESLRIASVAPGILRKVIKDIHINGYTIPEGWTLMVVPSAIQLNPNTYEDPLAFNPWRWKDLGANLTAKNFIPFGGGMRSCAGADFSKVLMALFLHVLVTKYSWTKIKGGDVARTPALAFRNGFHIKVTEIKK</sequence>
<dbReference type="PROSITE" id="PS00086">
    <property type="entry name" value="CYTOCHROME_P450"/>
    <property type="match status" value="1"/>
</dbReference>
<dbReference type="PANTHER" id="PTHR24286:SF90">
    <property type="entry name" value="CYTOCHROME P450"/>
    <property type="match status" value="1"/>
</dbReference>
<evidence type="ECO:0000256" key="4">
    <source>
        <dbReference type="ARBA" id="ARBA00022617"/>
    </source>
</evidence>
<comment type="caution">
    <text evidence="15">The sequence shown here is derived from an EMBL/GenBank/DDBJ whole genome shotgun (WGS) entry which is preliminary data.</text>
</comment>
<dbReference type="InterPro" id="IPR036396">
    <property type="entry name" value="Cyt_P450_sf"/>
</dbReference>
<dbReference type="PANTHER" id="PTHR24286">
    <property type="entry name" value="CYTOCHROME P450 26"/>
    <property type="match status" value="1"/>
</dbReference>
<evidence type="ECO:0000256" key="11">
    <source>
        <dbReference type="ARBA" id="ARBA00023136"/>
    </source>
</evidence>
<dbReference type="GO" id="GO:0016132">
    <property type="term" value="P:brassinosteroid biosynthetic process"/>
    <property type="evidence" value="ECO:0007669"/>
    <property type="project" value="TreeGrafter"/>
</dbReference>
<dbReference type="GO" id="GO:0016125">
    <property type="term" value="P:sterol metabolic process"/>
    <property type="evidence" value="ECO:0007669"/>
    <property type="project" value="TreeGrafter"/>
</dbReference>
<comment type="subcellular location">
    <subcellularLocation>
        <location evidence="2">Membrane</location>
    </subcellularLocation>
</comment>
<dbReference type="InterPro" id="IPR017972">
    <property type="entry name" value="Cyt_P450_CS"/>
</dbReference>
<dbReference type="EMBL" id="JABCRI010000002">
    <property type="protein sequence ID" value="KAF8410316.1"/>
    <property type="molecule type" value="Genomic_DNA"/>
</dbReference>
<keyword evidence="6 12" id="KW-0479">Metal-binding</keyword>
<protein>
    <recommendedName>
        <fullName evidence="17">Cytochrome P450 87A3</fullName>
    </recommendedName>
</protein>
<dbReference type="OMA" id="LPQLECA"/>
<dbReference type="AlphaFoldDB" id="A0A834ZWF4"/>
<feature type="binding site" description="axial binding residue" evidence="12">
    <location>
        <position position="422"/>
    </location>
    <ligand>
        <name>heme</name>
        <dbReference type="ChEBI" id="CHEBI:30413"/>
    </ligand>
    <ligandPart>
        <name>Fe</name>
        <dbReference type="ChEBI" id="CHEBI:18248"/>
    </ligandPart>
</feature>
<dbReference type="PRINTS" id="PR00385">
    <property type="entry name" value="P450"/>
</dbReference>
<reference evidence="15 16" key="1">
    <citation type="submission" date="2020-04" db="EMBL/GenBank/DDBJ databases">
        <title>Plant Genome Project.</title>
        <authorList>
            <person name="Zhang R.-G."/>
        </authorList>
    </citation>
    <scope>NUCLEOTIDE SEQUENCE [LARGE SCALE GENOMIC DNA]</scope>
    <source>
        <strain evidence="15">YNK0</strain>
        <tissue evidence="15">Leaf</tissue>
    </source>
</reference>
<dbReference type="CDD" id="cd11043">
    <property type="entry name" value="CYP90-like"/>
    <property type="match status" value="1"/>
</dbReference>
<keyword evidence="7 14" id="KW-1133">Transmembrane helix</keyword>
<dbReference type="GO" id="GO:0010268">
    <property type="term" value="P:brassinosteroid homeostasis"/>
    <property type="evidence" value="ECO:0007669"/>
    <property type="project" value="TreeGrafter"/>
</dbReference>
<evidence type="ECO:0000256" key="9">
    <source>
        <dbReference type="ARBA" id="ARBA00023004"/>
    </source>
</evidence>
<evidence type="ECO:0000256" key="14">
    <source>
        <dbReference type="SAM" id="Phobius"/>
    </source>
</evidence>
<feature type="transmembrane region" description="Helical" evidence="14">
    <location>
        <begin position="271"/>
        <end position="299"/>
    </location>
</feature>
<evidence type="ECO:0000256" key="2">
    <source>
        <dbReference type="ARBA" id="ARBA00004370"/>
    </source>
</evidence>
<evidence type="ECO:0000256" key="8">
    <source>
        <dbReference type="ARBA" id="ARBA00023002"/>
    </source>
</evidence>
<dbReference type="GO" id="GO:0020037">
    <property type="term" value="F:heme binding"/>
    <property type="evidence" value="ECO:0007669"/>
    <property type="project" value="InterPro"/>
</dbReference>
<evidence type="ECO:0000256" key="3">
    <source>
        <dbReference type="ARBA" id="ARBA00010617"/>
    </source>
</evidence>
<dbReference type="OrthoDB" id="1372046at2759"/>
<evidence type="ECO:0008006" key="17">
    <source>
        <dbReference type="Google" id="ProtNLM"/>
    </source>
</evidence>
<dbReference type="InterPro" id="IPR002401">
    <property type="entry name" value="Cyt_P450_E_grp-I"/>
</dbReference>
<comment type="cofactor">
    <cofactor evidence="1 12">
        <name>heme</name>
        <dbReference type="ChEBI" id="CHEBI:30413"/>
    </cofactor>
</comment>
<keyword evidence="4 12" id="KW-0349">Heme</keyword>
<dbReference type="Proteomes" id="UP000655225">
    <property type="component" value="Unassembled WGS sequence"/>
</dbReference>
<evidence type="ECO:0000256" key="5">
    <source>
        <dbReference type="ARBA" id="ARBA00022692"/>
    </source>
</evidence>
<evidence type="ECO:0000256" key="13">
    <source>
        <dbReference type="RuleBase" id="RU000461"/>
    </source>
</evidence>
<proteinExistence type="inferred from homology"/>
<name>A0A834ZWF4_TETSI</name>
<dbReference type="Pfam" id="PF00067">
    <property type="entry name" value="p450"/>
    <property type="match status" value="1"/>
</dbReference>
<dbReference type="Gene3D" id="1.10.630.10">
    <property type="entry name" value="Cytochrome P450"/>
    <property type="match status" value="1"/>
</dbReference>
<dbReference type="GO" id="GO:0004497">
    <property type="term" value="F:monooxygenase activity"/>
    <property type="evidence" value="ECO:0007669"/>
    <property type="project" value="UniProtKB-KW"/>
</dbReference>
<evidence type="ECO:0000256" key="10">
    <source>
        <dbReference type="ARBA" id="ARBA00023033"/>
    </source>
</evidence>
<evidence type="ECO:0000256" key="6">
    <source>
        <dbReference type="ARBA" id="ARBA00022723"/>
    </source>
</evidence>
<keyword evidence="8 13" id="KW-0560">Oxidoreductase</keyword>
<dbReference type="GO" id="GO:0005506">
    <property type="term" value="F:iron ion binding"/>
    <property type="evidence" value="ECO:0007669"/>
    <property type="project" value="InterPro"/>
</dbReference>
<keyword evidence="16" id="KW-1185">Reference proteome</keyword>
<evidence type="ECO:0000256" key="7">
    <source>
        <dbReference type="ARBA" id="ARBA00022989"/>
    </source>
</evidence>
<keyword evidence="5 14" id="KW-0812">Transmembrane</keyword>
<dbReference type="InterPro" id="IPR001128">
    <property type="entry name" value="Cyt_P450"/>
</dbReference>
<keyword evidence="10 13" id="KW-0503">Monooxygenase</keyword>
<evidence type="ECO:0000313" key="16">
    <source>
        <dbReference type="Proteomes" id="UP000655225"/>
    </source>
</evidence>
<evidence type="ECO:0000256" key="12">
    <source>
        <dbReference type="PIRSR" id="PIRSR602401-1"/>
    </source>
</evidence>
<keyword evidence="11 14" id="KW-0472">Membrane</keyword>
<dbReference type="GO" id="GO:0016705">
    <property type="term" value="F:oxidoreductase activity, acting on paired donors, with incorporation or reduction of molecular oxygen"/>
    <property type="evidence" value="ECO:0007669"/>
    <property type="project" value="InterPro"/>
</dbReference>
<accession>A0A834ZWF4</accession>
<evidence type="ECO:0000313" key="15">
    <source>
        <dbReference type="EMBL" id="KAF8410316.1"/>
    </source>
</evidence>
<dbReference type="FunFam" id="1.10.630.10:FF:000020">
    <property type="entry name" value="Cytochrome P450 family protein"/>
    <property type="match status" value="1"/>
</dbReference>
<evidence type="ECO:0000256" key="1">
    <source>
        <dbReference type="ARBA" id="ARBA00001971"/>
    </source>
</evidence>
<keyword evidence="9 12" id="KW-0408">Iron</keyword>
<gene>
    <name evidence="15" type="ORF">HHK36_002843</name>
</gene>
<dbReference type="PRINTS" id="PR00463">
    <property type="entry name" value="EP450I"/>
</dbReference>
<dbReference type="SUPFAM" id="SSF48264">
    <property type="entry name" value="Cytochrome P450"/>
    <property type="match status" value="1"/>
</dbReference>
<comment type="similarity">
    <text evidence="3 13">Belongs to the cytochrome P450 family.</text>
</comment>
<dbReference type="GO" id="GO:0016020">
    <property type="term" value="C:membrane"/>
    <property type="evidence" value="ECO:0007669"/>
    <property type="project" value="UniProtKB-SubCell"/>
</dbReference>
<organism evidence="15 16">
    <name type="scientific">Tetracentron sinense</name>
    <name type="common">Spur-leaf</name>
    <dbReference type="NCBI Taxonomy" id="13715"/>
    <lineage>
        <taxon>Eukaryota</taxon>
        <taxon>Viridiplantae</taxon>
        <taxon>Streptophyta</taxon>
        <taxon>Embryophyta</taxon>
        <taxon>Tracheophyta</taxon>
        <taxon>Spermatophyta</taxon>
        <taxon>Magnoliopsida</taxon>
        <taxon>Trochodendrales</taxon>
        <taxon>Trochodendraceae</taxon>
        <taxon>Tetracentron</taxon>
    </lineage>
</organism>